<dbReference type="NCBIfam" id="TIGR01906">
    <property type="entry name" value="integ_TIGR01906"/>
    <property type="match status" value="1"/>
</dbReference>
<dbReference type="RefSeq" id="WP_249515130.1">
    <property type="nucleotide sequence ID" value="NZ_CP093366.1"/>
</dbReference>
<dbReference type="EMBL" id="CP093366">
    <property type="protein sequence ID" value="UQS82866.1"/>
    <property type="molecule type" value="Genomic_DNA"/>
</dbReference>
<keyword evidence="1" id="KW-0472">Membrane</keyword>
<feature type="transmembrane region" description="Helical" evidence="1">
    <location>
        <begin position="176"/>
        <end position="198"/>
    </location>
</feature>
<dbReference type="Pfam" id="PF07314">
    <property type="entry name" value="Lit"/>
    <property type="match status" value="1"/>
</dbReference>
<dbReference type="InterPro" id="IPR010178">
    <property type="entry name" value="Lit"/>
</dbReference>
<sequence>MNLLFCIVSLIFLLSATVLLTIGGSYLIFWWDLHYLQLDLIVHLTSKQIWHSYQQVMQYLLLPIQTKFRVSHFISSPSGIEHFYEVKVLFGIVVFLFILSGCFLLLWLKKHQLSPLIILNIAFFKILLVVPWLLGIIVSIDFDGFFVAFHQLLFRNHDWLFDPLKDPIINILPDTFFAHCFFLAFIIFEVLVFLILIWKHQKNRL</sequence>
<gene>
    <name evidence="2" type="ORF">MOO45_02045</name>
</gene>
<keyword evidence="1" id="KW-0812">Transmembrane</keyword>
<organism evidence="2 3">
    <name type="scientific">Bombilactobacillus folatiphilus</name>
    <dbReference type="NCBI Taxonomy" id="2923362"/>
    <lineage>
        <taxon>Bacteria</taxon>
        <taxon>Bacillati</taxon>
        <taxon>Bacillota</taxon>
        <taxon>Bacilli</taxon>
        <taxon>Lactobacillales</taxon>
        <taxon>Lactobacillaceae</taxon>
        <taxon>Bombilactobacillus</taxon>
    </lineage>
</organism>
<reference evidence="2" key="1">
    <citation type="journal article" date="2022" name="Int. J. Syst. Evol. Microbiol.">
        <title>Apilactobacillus apisilvae sp. nov., Nicolia spurrieriana gen. nov. sp. nov., Bombilactobacillus folatiphilus sp. nov. and Bombilactobacillus thymidiniphilus sp. nov., four new lactic acid bacterial isolates from stingless bees Tetragonula carbonaria and Austroplebeia australis.</title>
        <authorList>
            <person name="Oliphant S.A."/>
            <person name="Watson-Haigh N.S."/>
            <person name="Sumby K.M."/>
            <person name="Gardner J."/>
            <person name="Groom S."/>
            <person name="Jiranek V."/>
        </authorList>
    </citation>
    <scope>NUCLEOTIDE SEQUENCE</scope>
    <source>
        <strain evidence="2">SG4_D2</strain>
    </source>
</reference>
<feature type="transmembrane region" description="Helical" evidence="1">
    <location>
        <begin position="88"/>
        <end position="108"/>
    </location>
</feature>
<proteinExistence type="predicted"/>
<accession>A0ABY4PBG9</accession>
<evidence type="ECO:0000313" key="3">
    <source>
        <dbReference type="Proteomes" id="UP000831495"/>
    </source>
</evidence>
<evidence type="ECO:0000256" key="1">
    <source>
        <dbReference type="SAM" id="Phobius"/>
    </source>
</evidence>
<protein>
    <submittedName>
        <fullName evidence="2">TIGR01906 family membrane protein</fullName>
    </submittedName>
</protein>
<dbReference type="Proteomes" id="UP000831495">
    <property type="component" value="Chromosome"/>
</dbReference>
<keyword evidence="1" id="KW-1133">Transmembrane helix</keyword>
<keyword evidence="3" id="KW-1185">Reference proteome</keyword>
<name>A0ABY4PBG9_9LACO</name>
<feature type="transmembrane region" description="Helical" evidence="1">
    <location>
        <begin position="117"/>
        <end position="140"/>
    </location>
</feature>
<evidence type="ECO:0000313" key="2">
    <source>
        <dbReference type="EMBL" id="UQS82866.1"/>
    </source>
</evidence>